<proteinExistence type="predicted"/>
<name>A0A9P3PT55_LYOSH</name>
<evidence type="ECO:0000313" key="2">
    <source>
        <dbReference type="Proteomes" id="UP001063166"/>
    </source>
</evidence>
<dbReference type="OrthoDB" id="3044478at2759"/>
<comment type="caution">
    <text evidence="1">The sequence shown here is derived from an EMBL/GenBank/DDBJ whole genome shotgun (WGS) entry which is preliminary data.</text>
</comment>
<gene>
    <name evidence="1" type="ORF">LshimejAT787_1103600</name>
</gene>
<accession>A0A9P3PT55</accession>
<dbReference type="Proteomes" id="UP001063166">
    <property type="component" value="Unassembled WGS sequence"/>
</dbReference>
<keyword evidence="2" id="KW-1185">Reference proteome</keyword>
<evidence type="ECO:0000313" key="1">
    <source>
        <dbReference type="EMBL" id="GLB42345.1"/>
    </source>
</evidence>
<protein>
    <submittedName>
        <fullName evidence="1">Uncharacterized protein</fullName>
    </submittedName>
</protein>
<dbReference type="EMBL" id="BRPK01000011">
    <property type="protein sequence ID" value="GLB42345.1"/>
    <property type="molecule type" value="Genomic_DNA"/>
</dbReference>
<organism evidence="1 2">
    <name type="scientific">Lyophyllum shimeji</name>
    <name type="common">Hon-shimeji</name>
    <name type="synonym">Tricholoma shimeji</name>
    <dbReference type="NCBI Taxonomy" id="47721"/>
    <lineage>
        <taxon>Eukaryota</taxon>
        <taxon>Fungi</taxon>
        <taxon>Dikarya</taxon>
        <taxon>Basidiomycota</taxon>
        <taxon>Agaricomycotina</taxon>
        <taxon>Agaricomycetes</taxon>
        <taxon>Agaricomycetidae</taxon>
        <taxon>Agaricales</taxon>
        <taxon>Tricholomatineae</taxon>
        <taxon>Lyophyllaceae</taxon>
        <taxon>Lyophyllum</taxon>
    </lineage>
</organism>
<reference evidence="1" key="1">
    <citation type="submission" date="2022-07" db="EMBL/GenBank/DDBJ databases">
        <title>The genome of Lyophyllum shimeji provides insight into the initial evolution of ectomycorrhizal fungal genome.</title>
        <authorList>
            <person name="Kobayashi Y."/>
            <person name="Shibata T."/>
            <person name="Hirakawa H."/>
            <person name="Shigenobu S."/>
            <person name="Nishiyama T."/>
            <person name="Yamada A."/>
            <person name="Hasebe M."/>
            <person name="Kawaguchi M."/>
        </authorList>
    </citation>
    <scope>NUCLEOTIDE SEQUENCE</scope>
    <source>
        <strain evidence="1">AT787</strain>
    </source>
</reference>
<dbReference type="AlphaFoldDB" id="A0A9P3PT55"/>
<sequence>MDPSYGRIFTYGYGSDGLPPTTPNTSPVDLSTALALQEAYDLAVEISCTPRALAVCSAVLKKSVADYVPGEMRSSLGVPLHAVAPPEVASSVTAWYRSHPFQVVVDINWTNHEEHSSCARIIYISGEIAASLSAAYDLKSAEPGLWRRHRLLTAIIMAREMFCILRYTAHCRMMPAQLARYASPALWSYTSGHHARPVQISGRSHIPGHAGWWWEDKVIGGSIEGLLYLPQDRVPDYLAMKSISASADRCALVPVALIKTIALRSGIIPGFWGELSQDTVYALADDPSACSLPLPWNVTPHQERTNLLPPHVKRGGDMVPIVVRRTREDRPEVLDFGTRCLRGAGKGMVYQMLS</sequence>